<dbReference type="SUPFAM" id="SSF160240">
    <property type="entry name" value="Cation efflux protein cytoplasmic domain-like"/>
    <property type="match status" value="1"/>
</dbReference>
<dbReference type="InterPro" id="IPR027470">
    <property type="entry name" value="Cation_efflux_CTD"/>
</dbReference>
<dbReference type="SUPFAM" id="SSF143800">
    <property type="entry name" value="L28p-like"/>
    <property type="match status" value="1"/>
</dbReference>
<dbReference type="SUPFAM" id="SSF161111">
    <property type="entry name" value="Cation efflux protein transmembrane domain-like"/>
    <property type="match status" value="1"/>
</dbReference>
<dbReference type="Gene3D" id="1.20.1510.10">
    <property type="entry name" value="Cation efflux protein transmembrane domain"/>
    <property type="match status" value="1"/>
</dbReference>
<dbReference type="InterPro" id="IPR058533">
    <property type="entry name" value="Cation_efflux_TM"/>
</dbReference>
<evidence type="ECO:0000256" key="9">
    <source>
        <dbReference type="ARBA" id="ARBA00035269"/>
    </source>
</evidence>
<dbReference type="GO" id="GO:0008324">
    <property type="term" value="F:monoatomic cation transmembrane transporter activity"/>
    <property type="evidence" value="ECO:0007669"/>
    <property type="project" value="InterPro"/>
</dbReference>
<keyword evidence="3" id="KW-0813">Transport</keyword>
<dbReference type="InterPro" id="IPR036837">
    <property type="entry name" value="Cation_efflux_CTD_sf"/>
</dbReference>
<dbReference type="InterPro" id="IPR034704">
    <property type="entry name" value="Ribosomal_bL28/bL31-like_sf"/>
</dbReference>
<evidence type="ECO:0000256" key="12">
    <source>
        <dbReference type="SAM" id="Phobius"/>
    </source>
</evidence>
<keyword evidence="8" id="KW-0687">Ribonucleoprotein</keyword>
<evidence type="ECO:0000256" key="5">
    <source>
        <dbReference type="ARBA" id="ARBA00022980"/>
    </source>
</evidence>
<protein>
    <recommendedName>
        <fullName evidence="9">Large ribosomal subunit protein bL28m</fullName>
    </recommendedName>
    <alternativeName>
        <fullName evidence="10">39S ribosomal protein L28, mitochondrial</fullName>
    </alternativeName>
</protein>
<evidence type="ECO:0000256" key="1">
    <source>
        <dbReference type="ARBA" id="ARBA00004141"/>
    </source>
</evidence>
<organism evidence="15 16">
    <name type="scientific">Aldrovandia affinis</name>
    <dbReference type="NCBI Taxonomy" id="143900"/>
    <lineage>
        <taxon>Eukaryota</taxon>
        <taxon>Metazoa</taxon>
        <taxon>Chordata</taxon>
        <taxon>Craniata</taxon>
        <taxon>Vertebrata</taxon>
        <taxon>Euteleostomi</taxon>
        <taxon>Actinopterygii</taxon>
        <taxon>Neopterygii</taxon>
        <taxon>Teleostei</taxon>
        <taxon>Notacanthiformes</taxon>
        <taxon>Halosauridae</taxon>
        <taxon>Aldrovandia</taxon>
    </lineage>
</organism>
<comment type="similarity">
    <text evidence="2">Belongs to the bacterial ribosomal protein bL28 family.</text>
</comment>
<evidence type="ECO:0000256" key="11">
    <source>
        <dbReference type="SAM" id="MobiDB-lite"/>
    </source>
</evidence>
<evidence type="ECO:0000256" key="4">
    <source>
        <dbReference type="ARBA" id="ARBA00022692"/>
    </source>
</evidence>
<dbReference type="EMBL" id="JAINUG010000260">
    <property type="protein sequence ID" value="KAJ8385033.1"/>
    <property type="molecule type" value="Genomic_DNA"/>
</dbReference>
<dbReference type="Pfam" id="PF01545">
    <property type="entry name" value="Cation_efflux"/>
    <property type="match status" value="1"/>
</dbReference>
<feature type="transmembrane region" description="Helical" evidence="12">
    <location>
        <begin position="176"/>
        <end position="195"/>
    </location>
</feature>
<proteinExistence type="inferred from homology"/>
<dbReference type="GO" id="GO:0016020">
    <property type="term" value="C:membrane"/>
    <property type="evidence" value="ECO:0007669"/>
    <property type="project" value="UniProtKB-SubCell"/>
</dbReference>
<comment type="caution">
    <text evidence="15">The sequence shown here is derived from an EMBL/GenBank/DDBJ whole genome shotgun (WGS) entry which is preliminary data.</text>
</comment>
<evidence type="ECO:0000259" key="13">
    <source>
        <dbReference type="Pfam" id="PF01545"/>
    </source>
</evidence>
<dbReference type="Pfam" id="PF00830">
    <property type="entry name" value="Ribosomal_L28"/>
    <property type="match status" value="1"/>
</dbReference>
<evidence type="ECO:0000313" key="16">
    <source>
        <dbReference type="Proteomes" id="UP001221898"/>
    </source>
</evidence>
<feature type="region of interest" description="Disordered" evidence="11">
    <location>
        <begin position="289"/>
        <end position="323"/>
    </location>
</feature>
<feature type="transmembrane region" description="Helical" evidence="12">
    <location>
        <begin position="142"/>
        <end position="164"/>
    </location>
</feature>
<feature type="transmembrane region" description="Helical" evidence="12">
    <location>
        <begin position="348"/>
        <end position="373"/>
    </location>
</feature>
<keyword evidence="4 12" id="KW-0812">Transmembrane</keyword>
<dbReference type="Pfam" id="PF16916">
    <property type="entry name" value="ZT_dimer"/>
    <property type="match status" value="1"/>
</dbReference>
<dbReference type="GO" id="GO:0005762">
    <property type="term" value="C:mitochondrial large ribosomal subunit"/>
    <property type="evidence" value="ECO:0007669"/>
    <property type="project" value="TreeGrafter"/>
</dbReference>
<feature type="domain" description="Cation efflux protein transmembrane" evidence="13">
    <location>
        <begin position="133"/>
        <end position="199"/>
    </location>
</feature>
<evidence type="ECO:0000256" key="7">
    <source>
        <dbReference type="ARBA" id="ARBA00023136"/>
    </source>
</evidence>
<evidence type="ECO:0000256" key="10">
    <source>
        <dbReference type="ARBA" id="ARBA00035538"/>
    </source>
</evidence>
<accession>A0AAD7W6D1</accession>
<dbReference type="GO" id="GO:0003735">
    <property type="term" value="F:structural constituent of ribosome"/>
    <property type="evidence" value="ECO:0007669"/>
    <property type="project" value="InterPro"/>
</dbReference>
<dbReference type="InterPro" id="IPR026569">
    <property type="entry name" value="Ribosomal_bL28"/>
</dbReference>
<evidence type="ECO:0000256" key="8">
    <source>
        <dbReference type="ARBA" id="ARBA00023274"/>
    </source>
</evidence>
<keyword evidence="7 12" id="KW-0472">Membrane</keyword>
<comment type="subcellular location">
    <subcellularLocation>
        <location evidence="1">Membrane</location>
        <topology evidence="1">Multi-pass membrane protein</topology>
    </subcellularLocation>
</comment>
<dbReference type="PANTHER" id="PTHR13528:SF2">
    <property type="entry name" value="LARGE RIBOSOMAL SUBUNIT PROTEIN BL28M"/>
    <property type="match status" value="1"/>
</dbReference>
<dbReference type="AlphaFoldDB" id="A0AAD7W6D1"/>
<gene>
    <name evidence="15" type="ORF">AAFF_G00195630</name>
</gene>
<feature type="compositionally biased region" description="Pro residues" evidence="11">
    <location>
        <begin position="62"/>
        <end position="101"/>
    </location>
</feature>
<evidence type="ECO:0000313" key="15">
    <source>
        <dbReference type="EMBL" id="KAJ8385033.1"/>
    </source>
</evidence>
<dbReference type="PANTHER" id="PTHR13528">
    <property type="entry name" value="39S RIBOSOMAL PROTEIN L28, MITOCHONDRIAL"/>
    <property type="match status" value="1"/>
</dbReference>
<keyword evidence="5" id="KW-0689">Ribosomal protein</keyword>
<dbReference type="GO" id="GO:0006829">
    <property type="term" value="P:zinc ion transport"/>
    <property type="evidence" value="ECO:0007669"/>
    <property type="project" value="UniProtKB-ARBA"/>
</dbReference>
<keyword evidence="6 12" id="KW-1133">Transmembrane helix</keyword>
<name>A0AAD7W6D1_9TELE</name>
<evidence type="ECO:0000256" key="6">
    <source>
        <dbReference type="ARBA" id="ARBA00022989"/>
    </source>
</evidence>
<dbReference type="Proteomes" id="UP001221898">
    <property type="component" value="Unassembled WGS sequence"/>
</dbReference>
<evidence type="ECO:0000256" key="2">
    <source>
        <dbReference type="ARBA" id="ARBA00008760"/>
    </source>
</evidence>
<feature type="domain" description="Cation efflux protein cytoplasmic" evidence="14">
    <location>
        <begin position="434"/>
        <end position="473"/>
    </location>
</feature>
<dbReference type="GO" id="GO:0015297">
    <property type="term" value="F:antiporter activity"/>
    <property type="evidence" value="ECO:0007669"/>
    <property type="project" value="UniProtKB-KW"/>
</dbReference>
<dbReference type="InterPro" id="IPR027469">
    <property type="entry name" value="Cation_efflux_TMD_sf"/>
</dbReference>
<feature type="region of interest" description="Disordered" evidence="11">
    <location>
        <begin position="62"/>
        <end position="112"/>
    </location>
</feature>
<evidence type="ECO:0000259" key="14">
    <source>
        <dbReference type="Pfam" id="PF16916"/>
    </source>
</evidence>
<reference evidence="15" key="1">
    <citation type="journal article" date="2023" name="Science">
        <title>Genome structures resolve the early diversification of teleost fishes.</title>
        <authorList>
            <person name="Parey E."/>
            <person name="Louis A."/>
            <person name="Montfort J."/>
            <person name="Bouchez O."/>
            <person name="Roques C."/>
            <person name="Iampietro C."/>
            <person name="Lluch J."/>
            <person name="Castinel A."/>
            <person name="Donnadieu C."/>
            <person name="Desvignes T."/>
            <person name="Floi Bucao C."/>
            <person name="Jouanno E."/>
            <person name="Wen M."/>
            <person name="Mejri S."/>
            <person name="Dirks R."/>
            <person name="Jansen H."/>
            <person name="Henkel C."/>
            <person name="Chen W.J."/>
            <person name="Zahm M."/>
            <person name="Cabau C."/>
            <person name="Klopp C."/>
            <person name="Thompson A.W."/>
            <person name="Robinson-Rechavi M."/>
            <person name="Braasch I."/>
            <person name="Lecointre G."/>
            <person name="Bobe J."/>
            <person name="Postlethwait J.H."/>
            <person name="Berthelot C."/>
            <person name="Roest Crollius H."/>
            <person name="Guiguen Y."/>
        </authorList>
    </citation>
    <scope>NUCLEOTIDE SEQUENCE</scope>
    <source>
        <strain evidence="15">NC1722</strain>
    </source>
</reference>
<sequence length="814" mass="88651">MPCRPSLQQGSRDSCLLGLTFVLLVCEIISSRLCNSLINMVDSFHTLFILLHLSLPHLTPRSPLPMPPPTPSLSSTPTPPIGPSPSNTPPSVTPSPAPSNTPTPELSLYSSIPDPAPTAPSSPILTTTSLSRTYGWVRVRPLGALISALLLASLCVSVSIDIFSTALWPHPTEHPLLATAVGVVGLLFNTVVLMLSHGGLLDLEGASPAPREAKIEESNVTADDKDRVRSLSLSTAVGGIIQDGALVLCNPGASSVLDPDRRSMGSPPPPLGLIATSHTFVNWSHLKTGLQDSGNRGKQDCGGRRHSNPHAEVPEDCARTGQGGSDTRIRACPAVLAGTERPSPARWWWWWCCLPGLLTLVQALLGSVLVLANGLVFLQSDPDCLHSLGGCGLSIYLDPGFSALAVLVFLATALPQACRHGSLLLQGTPPHLAPEELSHHIAAVPGVLAVHHLHVWQLTEARLVASVHVHCSPVLHGAGVSCSTVQPEFLAVGLAAAGTSLSGGIPPLPAAPYCSLACGTECAGKMCCTPREEGPWLLPSAGGVKEVKPQLHALYQIFEPEKMPLHKYPPRIWDMLKMKQGIYTRLPQHYLRSLQQTQPPTAVHWKPLGVKYRVSPKTGVRERVQDSPIPIHYPPESQKGLWGGEGWISGYRYANNDKLATRVFKCWKPQLFTRELYSEILDHKFSITVTARALDLIDAAYGFDFYILKTPKEDLNSKLGMDLKRALLLRLARRDTELYPDDPARREQVYNKYKNFEIPEEEAEWVGLSLEEAVEKQRLLEHKEPTPQFKTCVDNLVRELTIQKLSEPEVVERK</sequence>
<evidence type="ECO:0000256" key="3">
    <source>
        <dbReference type="ARBA" id="ARBA00022448"/>
    </source>
</evidence>
<keyword evidence="16" id="KW-1185">Reference proteome</keyword>